<feature type="transmembrane region" description="Helical" evidence="7">
    <location>
        <begin position="123"/>
        <end position="141"/>
    </location>
</feature>
<evidence type="ECO:0000256" key="2">
    <source>
        <dbReference type="ARBA" id="ARBA00008821"/>
    </source>
</evidence>
<dbReference type="GO" id="GO:0042907">
    <property type="term" value="F:xanthine transmembrane transporter activity"/>
    <property type="evidence" value="ECO:0007669"/>
    <property type="project" value="TreeGrafter"/>
</dbReference>
<organism evidence="8 9">
    <name type="scientific">Desulfosporosinus acididurans</name>
    <dbReference type="NCBI Taxonomy" id="476652"/>
    <lineage>
        <taxon>Bacteria</taxon>
        <taxon>Bacillati</taxon>
        <taxon>Bacillota</taxon>
        <taxon>Clostridia</taxon>
        <taxon>Eubacteriales</taxon>
        <taxon>Desulfitobacteriaceae</taxon>
        <taxon>Desulfosporosinus</taxon>
    </lineage>
</organism>
<evidence type="ECO:0000256" key="7">
    <source>
        <dbReference type="SAM" id="Phobius"/>
    </source>
</evidence>
<feature type="transmembrane region" description="Helical" evidence="7">
    <location>
        <begin position="65"/>
        <end position="81"/>
    </location>
</feature>
<protein>
    <submittedName>
        <fullName evidence="8">Uracil permease</fullName>
    </submittedName>
</protein>
<feature type="transmembrane region" description="Helical" evidence="7">
    <location>
        <begin position="31"/>
        <end position="58"/>
    </location>
</feature>
<comment type="similarity">
    <text evidence="2">Belongs to the nucleobase:cation symporter-2 (NCS2) (TC 2.A.40) family.</text>
</comment>
<sequence length="408" mass="42933">MKEVQINERLPLTRAIPLGVQHLFAMTGSTILVPFLVGLSPATALFCSGIGTIVFLLLTRSKVPAYLGSSFAFIASLTAFIKDQHDLGSAMAGVMSVGIAYLLIFCILRLFGTKWINKLIPPVVAGSVVAIIGLSLTPTAVQMASSNWIIAVFTLAVATLVSVYGKGFSKVIPILIAIVAGYILAGFMGLVDSAKIMASFKTPFVLPFQGFGAIHLNVTAIITFAPLALITLIEDLGHMMILSNITHTDIIEDPGFDKVVLGNGLATGIASLFGGVPLTTYAENIGVLAITKVYSSLNLWIAAIAAIILSTFNPLQALIMSIPSPVMGGVVILLFGMIGAAGLRTLIEAKVDFSKNKNLIIAAVIFALGIGLTNHGIMFATLAGIFLNLVLKDEKEENSLSSTKEAAK</sequence>
<gene>
    <name evidence="8" type="primary">uraA</name>
    <name evidence="8" type="ORF">DEAC_c32850</name>
</gene>
<evidence type="ECO:0000313" key="9">
    <source>
        <dbReference type="Proteomes" id="UP000036356"/>
    </source>
</evidence>
<dbReference type="EMBL" id="LDZY01000012">
    <property type="protein sequence ID" value="KLU64641.1"/>
    <property type="molecule type" value="Genomic_DNA"/>
</dbReference>
<keyword evidence="5 7" id="KW-1133">Transmembrane helix</keyword>
<evidence type="ECO:0000256" key="3">
    <source>
        <dbReference type="ARBA" id="ARBA00022448"/>
    </source>
</evidence>
<name>A0A0J1IIR3_9FIRM</name>
<proteinExistence type="inferred from homology"/>
<dbReference type="NCBIfam" id="TIGR00801">
    <property type="entry name" value="ncs2"/>
    <property type="match status" value="1"/>
</dbReference>
<dbReference type="STRING" id="476652.DEAC_c32850"/>
<evidence type="ECO:0000256" key="5">
    <source>
        <dbReference type="ARBA" id="ARBA00022989"/>
    </source>
</evidence>
<comment type="caution">
    <text evidence="8">The sequence shown here is derived from an EMBL/GenBank/DDBJ whole genome shotgun (WGS) entry which is preliminary data.</text>
</comment>
<dbReference type="InterPro" id="IPR006042">
    <property type="entry name" value="Xan_ur_permease"/>
</dbReference>
<evidence type="ECO:0000313" key="8">
    <source>
        <dbReference type="EMBL" id="KLU64641.1"/>
    </source>
</evidence>
<feature type="transmembrane region" description="Helical" evidence="7">
    <location>
        <begin position="299"/>
        <end position="320"/>
    </location>
</feature>
<keyword evidence="9" id="KW-1185">Reference proteome</keyword>
<keyword evidence="3" id="KW-0813">Transport</keyword>
<dbReference type="PATRIC" id="fig|476652.3.peg.3465"/>
<dbReference type="Proteomes" id="UP000036356">
    <property type="component" value="Unassembled WGS sequence"/>
</dbReference>
<feature type="transmembrane region" description="Helical" evidence="7">
    <location>
        <begin position="211"/>
        <end position="233"/>
    </location>
</feature>
<feature type="transmembrane region" description="Helical" evidence="7">
    <location>
        <begin position="171"/>
        <end position="191"/>
    </location>
</feature>
<evidence type="ECO:0000256" key="4">
    <source>
        <dbReference type="ARBA" id="ARBA00022692"/>
    </source>
</evidence>
<dbReference type="RefSeq" id="WP_047811094.1">
    <property type="nucleotide sequence ID" value="NZ_LDZY01000012.1"/>
</dbReference>
<dbReference type="GO" id="GO:0005886">
    <property type="term" value="C:plasma membrane"/>
    <property type="evidence" value="ECO:0007669"/>
    <property type="project" value="UniProtKB-ARBA"/>
</dbReference>
<evidence type="ECO:0000256" key="1">
    <source>
        <dbReference type="ARBA" id="ARBA00004141"/>
    </source>
</evidence>
<dbReference type="InterPro" id="IPR006043">
    <property type="entry name" value="NCS2"/>
</dbReference>
<dbReference type="PANTHER" id="PTHR42810">
    <property type="entry name" value="PURINE PERMEASE C1399.01C-RELATED"/>
    <property type="match status" value="1"/>
</dbReference>
<keyword evidence="6 7" id="KW-0472">Membrane</keyword>
<reference evidence="8 9" key="1">
    <citation type="submission" date="2015-06" db="EMBL/GenBank/DDBJ databases">
        <title>Draft genome of the moderately acidophilic sulfate reducer Candidatus Desulfosporosinus acididurans strain M1.</title>
        <authorList>
            <person name="Poehlein A."/>
            <person name="Petzsch P."/>
            <person name="Johnson B.D."/>
            <person name="Schloemann M."/>
            <person name="Daniel R."/>
            <person name="Muehling M."/>
        </authorList>
    </citation>
    <scope>NUCLEOTIDE SEQUENCE [LARGE SCALE GENOMIC DNA]</scope>
    <source>
        <strain evidence="8 9">M1</strain>
    </source>
</reference>
<feature type="transmembrane region" description="Helical" evidence="7">
    <location>
        <begin position="359"/>
        <end position="391"/>
    </location>
</feature>
<dbReference type="PANTHER" id="PTHR42810:SF2">
    <property type="entry name" value="PURINE PERMEASE C1399.01C-RELATED"/>
    <property type="match status" value="1"/>
</dbReference>
<dbReference type="PROSITE" id="PS01116">
    <property type="entry name" value="XANTH_URACIL_PERMASE"/>
    <property type="match status" value="1"/>
</dbReference>
<evidence type="ECO:0000256" key="6">
    <source>
        <dbReference type="ARBA" id="ARBA00023136"/>
    </source>
</evidence>
<feature type="transmembrane region" description="Helical" evidence="7">
    <location>
        <begin position="147"/>
        <end position="164"/>
    </location>
</feature>
<dbReference type="Pfam" id="PF00860">
    <property type="entry name" value="Xan_ur_permease"/>
    <property type="match status" value="1"/>
</dbReference>
<feature type="transmembrane region" description="Helical" evidence="7">
    <location>
        <begin position="326"/>
        <end position="347"/>
    </location>
</feature>
<accession>A0A0J1IIR3</accession>
<keyword evidence="4 7" id="KW-0812">Transmembrane</keyword>
<feature type="transmembrane region" description="Helical" evidence="7">
    <location>
        <begin position="87"/>
        <end position="111"/>
    </location>
</feature>
<comment type="subcellular location">
    <subcellularLocation>
        <location evidence="1">Membrane</location>
        <topology evidence="1">Multi-pass membrane protein</topology>
    </subcellularLocation>
</comment>
<dbReference type="AlphaFoldDB" id="A0A0J1IIR3"/>